<evidence type="ECO:0000256" key="1">
    <source>
        <dbReference type="ARBA" id="ARBA00023054"/>
    </source>
</evidence>
<evidence type="ECO:0000313" key="3">
    <source>
        <dbReference type="Proteomes" id="UP000192223"/>
    </source>
</evidence>
<dbReference type="PANTHER" id="PTHR21549:SF0">
    <property type="entry name" value="COILED-COIL DOMAIN-CONTAINING PROTEIN 112"/>
    <property type="match status" value="1"/>
</dbReference>
<accession>A0A7F5RFM5</accession>
<sequence length="294" mass="35326">MPSANRKKFAFEVKEYLDFVNQFGLEGGWETGDHSLFLKVRTKIKEPQKTAKYLNSLMPDKSIEVILEHENWYQKYLNLKEKQRNVIKQWRCQTAPTVAGKNDLKPTLNIYHKEEYNREKNIQRISKWKDEKQKLLINKEMENQKNVELQKQIEEKRKLQYKEKKEKVAVWKIEKKRKHLEEKLRNELLKNIEKEQKSTEALKAIKLFQSKDDEFIEKMKKKRTKQAKSTIGLIRGKISAPRDPERLFKPTKQWMQRSKRKEIRKGAVITFPMDIKQVPKLCLPMWRKGVPLLH</sequence>
<name>A0A7F5RFM5_AGRPL</name>
<gene>
    <name evidence="4" type="primary">LOC108741530</name>
</gene>
<reference evidence="4" key="1">
    <citation type="submission" date="2025-08" db="UniProtKB">
        <authorList>
            <consortium name="RefSeq"/>
        </authorList>
    </citation>
    <scope>IDENTIFICATION</scope>
    <source>
        <tissue evidence="4">Entire body</tissue>
    </source>
</reference>
<dbReference type="InParanoid" id="A0A7F5RFM5"/>
<evidence type="ECO:0000256" key="2">
    <source>
        <dbReference type="SAM" id="Coils"/>
    </source>
</evidence>
<keyword evidence="1 2" id="KW-0175">Coiled coil</keyword>
<keyword evidence="3" id="KW-1185">Reference proteome</keyword>
<dbReference type="KEGG" id="apln:108741530"/>
<dbReference type="Proteomes" id="UP000192223">
    <property type="component" value="Unplaced"/>
</dbReference>
<feature type="coiled-coil region" evidence="2">
    <location>
        <begin position="125"/>
        <end position="197"/>
    </location>
</feature>
<proteinExistence type="predicted"/>
<dbReference type="PANTHER" id="PTHR21549">
    <property type="entry name" value="MUTATED IN BLADDER CANCER 1"/>
    <property type="match status" value="1"/>
</dbReference>
<evidence type="ECO:0000313" key="4">
    <source>
        <dbReference type="RefSeq" id="XP_025834777.1"/>
    </source>
</evidence>
<protein>
    <submittedName>
        <fullName evidence="4">Coiled-coil domain-containing protein 112-like</fullName>
    </submittedName>
</protein>
<organism evidence="3 4">
    <name type="scientific">Agrilus planipennis</name>
    <name type="common">Emerald ash borer</name>
    <name type="synonym">Agrilus marcopoli</name>
    <dbReference type="NCBI Taxonomy" id="224129"/>
    <lineage>
        <taxon>Eukaryota</taxon>
        <taxon>Metazoa</taxon>
        <taxon>Ecdysozoa</taxon>
        <taxon>Arthropoda</taxon>
        <taxon>Hexapoda</taxon>
        <taxon>Insecta</taxon>
        <taxon>Pterygota</taxon>
        <taxon>Neoptera</taxon>
        <taxon>Endopterygota</taxon>
        <taxon>Coleoptera</taxon>
        <taxon>Polyphaga</taxon>
        <taxon>Elateriformia</taxon>
        <taxon>Buprestoidea</taxon>
        <taxon>Buprestidae</taxon>
        <taxon>Agrilinae</taxon>
        <taxon>Agrilus</taxon>
    </lineage>
</organism>
<dbReference type="GeneID" id="108741530"/>
<dbReference type="AlphaFoldDB" id="A0A7F5RFM5"/>
<dbReference type="InterPro" id="IPR039902">
    <property type="entry name" value="CCDC148/CCDC112"/>
</dbReference>
<dbReference type="OrthoDB" id="2152435at2759"/>
<dbReference type="RefSeq" id="XP_025834777.1">
    <property type="nucleotide sequence ID" value="XM_025978992.1"/>
</dbReference>